<dbReference type="GO" id="GO:0000105">
    <property type="term" value="P:L-histidine biosynthetic process"/>
    <property type="evidence" value="ECO:0007669"/>
    <property type="project" value="UniProtKB-KW"/>
</dbReference>
<evidence type="ECO:0000256" key="3">
    <source>
        <dbReference type="ARBA" id="ARBA00007970"/>
    </source>
</evidence>
<dbReference type="NCBIfam" id="TIGR01141">
    <property type="entry name" value="hisC"/>
    <property type="match status" value="1"/>
</dbReference>
<dbReference type="AlphaFoldDB" id="A0A444L9K7"/>
<evidence type="ECO:0000259" key="12">
    <source>
        <dbReference type="Pfam" id="PF00155"/>
    </source>
</evidence>
<proteinExistence type="inferred from homology"/>
<comment type="pathway">
    <text evidence="2">Amino-acid biosynthesis; L-histidine biosynthesis; L-histidine from 5-phospho-alpha-D-ribose 1-diphosphate: step 7/9.</text>
</comment>
<feature type="domain" description="Aminotransferase class I/classII large" evidence="12">
    <location>
        <begin position="51"/>
        <end position="351"/>
    </location>
</feature>
<dbReference type="InterPro" id="IPR001917">
    <property type="entry name" value="Aminotrans_II_pyridoxalP_BS"/>
</dbReference>
<evidence type="ECO:0000256" key="10">
    <source>
        <dbReference type="ARBA" id="ARBA00047481"/>
    </source>
</evidence>
<comment type="similarity">
    <text evidence="3">Belongs to the class-II pyridoxal-phosphate-dependent aminotransferase family. Histidinol-phosphate aminotransferase subfamily.</text>
</comment>
<dbReference type="CDD" id="cd00609">
    <property type="entry name" value="AAT_like"/>
    <property type="match status" value="1"/>
</dbReference>
<dbReference type="Pfam" id="PF00155">
    <property type="entry name" value="Aminotran_1_2"/>
    <property type="match status" value="1"/>
</dbReference>
<keyword evidence="5 13" id="KW-0032">Aminotransferase</keyword>
<evidence type="ECO:0000256" key="8">
    <source>
        <dbReference type="ARBA" id="ARBA00022898"/>
    </source>
</evidence>
<dbReference type="InterPro" id="IPR050106">
    <property type="entry name" value="HistidinolP_aminotransfase"/>
</dbReference>
<gene>
    <name evidence="13" type="ORF">Metus_0260</name>
</gene>
<dbReference type="SUPFAM" id="SSF53383">
    <property type="entry name" value="PLP-dependent transferases"/>
    <property type="match status" value="1"/>
</dbReference>
<keyword evidence="6" id="KW-0028">Amino-acid biosynthesis</keyword>
<dbReference type="PROSITE" id="PS00599">
    <property type="entry name" value="AA_TRANSFER_CLASS_2"/>
    <property type="match status" value="1"/>
</dbReference>
<keyword evidence="7 13" id="KW-0808">Transferase</keyword>
<dbReference type="PANTHER" id="PTHR43643:SF6">
    <property type="entry name" value="HISTIDINOL-PHOSPHATE AMINOTRANSFERASE"/>
    <property type="match status" value="1"/>
</dbReference>
<evidence type="ECO:0000313" key="14">
    <source>
        <dbReference type="Proteomes" id="UP000288215"/>
    </source>
</evidence>
<dbReference type="InterPro" id="IPR005861">
    <property type="entry name" value="HisP_aminotrans"/>
</dbReference>
<dbReference type="PANTHER" id="PTHR43643">
    <property type="entry name" value="HISTIDINOL-PHOSPHATE AMINOTRANSFERASE 2"/>
    <property type="match status" value="1"/>
</dbReference>
<dbReference type="EMBL" id="RXGA01000001">
    <property type="protein sequence ID" value="RWX74235.1"/>
    <property type="molecule type" value="Genomic_DNA"/>
</dbReference>
<evidence type="ECO:0000256" key="6">
    <source>
        <dbReference type="ARBA" id="ARBA00022605"/>
    </source>
</evidence>
<sequence>MVDRLREILGEKKGKEAYSTLSREGRVRMGLNENLLVNRFFSDTLMAEAIKRVDVREYPPPKGWVAASAIAESLGVWEDEVLIGNGSDEILDLIAKVFLSSEGREAIVVDPTFEMYKFYTSIAGGRTRQVLTTGDFDLSADSILSAIGDSTKVIFICSPNNPTGKQFNRDEVLRVVEESGRLVVLDEAYVDFAPYSLSGECTQYENLLVLRTFSKAFGMAGLRAGYCVGNARLLKWLRAAQSPFSVNSVAQEMVRLVIENRKVYEAFIRQVIEERNYLLAELEMLSGVDAYESDANFILFRLPPGIESGSVVRRLGEDGIDVRDRGGLPLLENCVRVTVSTRENNLKFIDSLRKAISEEGKK</sequence>
<dbReference type="InterPro" id="IPR015421">
    <property type="entry name" value="PyrdxlP-dep_Trfase_major"/>
</dbReference>
<comment type="caution">
    <text evidence="13">The sequence shown here is derived from an EMBL/GenBank/DDBJ whole genome shotgun (WGS) entry which is preliminary data.</text>
</comment>
<comment type="cofactor">
    <cofactor evidence="1 11">
        <name>pyridoxal 5'-phosphate</name>
        <dbReference type="ChEBI" id="CHEBI:597326"/>
    </cofactor>
</comment>
<evidence type="ECO:0000256" key="4">
    <source>
        <dbReference type="ARBA" id="ARBA00012748"/>
    </source>
</evidence>
<accession>A0A444L9K7</accession>
<evidence type="ECO:0000256" key="7">
    <source>
        <dbReference type="ARBA" id="ARBA00022679"/>
    </source>
</evidence>
<dbReference type="Gene3D" id="3.90.1150.10">
    <property type="entry name" value="Aspartate Aminotransferase, domain 1"/>
    <property type="match status" value="1"/>
</dbReference>
<dbReference type="Proteomes" id="UP000288215">
    <property type="component" value="Unassembled WGS sequence"/>
</dbReference>
<dbReference type="GO" id="GO:0030170">
    <property type="term" value="F:pyridoxal phosphate binding"/>
    <property type="evidence" value="ECO:0007669"/>
    <property type="project" value="InterPro"/>
</dbReference>
<name>A0A444L9K7_METS7</name>
<comment type="catalytic activity">
    <reaction evidence="10">
        <text>L-histidinol phosphate + 2-oxoglutarate = 3-(imidazol-4-yl)-2-oxopropyl phosphate + L-glutamate</text>
        <dbReference type="Rhea" id="RHEA:23744"/>
        <dbReference type="ChEBI" id="CHEBI:16810"/>
        <dbReference type="ChEBI" id="CHEBI:29985"/>
        <dbReference type="ChEBI" id="CHEBI:57766"/>
        <dbReference type="ChEBI" id="CHEBI:57980"/>
        <dbReference type="EC" id="2.6.1.9"/>
    </reaction>
</comment>
<evidence type="ECO:0000256" key="11">
    <source>
        <dbReference type="RuleBase" id="RU003693"/>
    </source>
</evidence>
<dbReference type="GO" id="GO:0004400">
    <property type="term" value="F:histidinol-phosphate transaminase activity"/>
    <property type="evidence" value="ECO:0007669"/>
    <property type="project" value="UniProtKB-EC"/>
</dbReference>
<evidence type="ECO:0000256" key="2">
    <source>
        <dbReference type="ARBA" id="ARBA00005011"/>
    </source>
</evidence>
<keyword evidence="9" id="KW-0368">Histidine biosynthesis</keyword>
<dbReference type="InterPro" id="IPR015424">
    <property type="entry name" value="PyrdxlP-dep_Trfase"/>
</dbReference>
<keyword evidence="8 11" id="KW-0663">Pyridoxal phosphate</keyword>
<evidence type="ECO:0000256" key="1">
    <source>
        <dbReference type="ARBA" id="ARBA00001933"/>
    </source>
</evidence>
<protein>
    <recommendedName>
        <fullName evidence="4">histidinol-phosphate transaminase</fullName>
        <ecNumber evidence="4">2.6.1.9</ecNumber>
    </recommendedName>
</protein>
<evidence type="ECO:0000256" key="9">
    <source>
        <dbReference type="ARBA" id="ARBA00023102"/>
    </source>
</evidence>
<dbReference type="Gene3D" id="3.40.640.10">
    <property type="entry name" value="Type I PLP-dependent aspartate aminotransferase-like (Major domain)"/>
    <property type="match status" value="1"/>
</dbReference>
<reference evidence="13 14" key="1">
    <citation type="submission" date="2018-12" db="EMBL/GenBank/DDBJ databases">
        <title>The complete genome of the methanogenic archaea of the candidate phylum Verstraetearchaeota, obtained from the metagenome of underground thermal water.</title>
        <authorList>
            <person name="Kadnikov V.V."/>
            <person name="Mardanov A.V."/>
            <person name="Beletsky A.V."/>
            <person name="Karnachuk O.V."/>
            <person name="Ravin N.V."/>
        </authorList>
    </citation>
    <scope>NUCLEOTIDE SEQUENCE [LARGE SCALE GENOMIC DNA]</scope>
    <source>
        <strain evidence="13">Ch88</strain>
    </source>
</reference>
<evidence type="ECO:0000313" key="13">
    <source>
        <dbReference type="EMBL" id="RWX74235.1"/>
    </source>
</evidence>
<dbReference type="InterPro" id="IPR004839">
    <property type="entry name" value="Aminotransferase_I/II_large"/>
</dbReference>
<evidence type="ECO:0000256" key="5">
    <source>
        <dbReference type="ARBA" id="ARBA00022576"/>
    </source>
</evidence>
<dbReference type="InterPro" id="IPR015422">
    <property type="entry name" value="PyrdxlP-dep_Trfase_small"/>
</dbReference>
<organism evidence="13 14">
    <name type="scientific">Methanosuratincola subterraneus</name>
    <dbReference type="NCBI Taxonomy" id="2593994"/>
    <lineage>
        <taxon>Archaea</taxon>
        <taxon>Thermoproteota</taxon>
        <taxon>Methanosuratincolia</taxon>
        <taxon>Candidatus Methanomethylicales</taxon>
        <taxon>Candidatus Methanomethylicaceae</taxon>
        <taxon>Candidatus Methanosuratincola (ex Vanwonterghem et al. 2016)</taxon>
    </lineage>
</organism>
<dbReference type="EC" id="2.6.1.9" evidence="4"/>